<dbReference type="SUPFAM" id="SSF54373">
    <property type="entry name" value="FAD-linked reductases, C-terminal domain"/>
    <property type="match status" value="1"/>
</dbReference>
<dbReference type="InterPro" id="IPR051104">
    <property type="entry name" value="FAD_monoxygenase"/>
</dbReference>
<dbReference type="OrthoDB" id="417877at2759"/>
<keyword evidence="1" id="KW-0285">Flavoprotein</keyword>
<evidence type="ECO:0000256" key="3">
    <source>
        <dbReference type="ARBA" id="ARBA00023002"/>
    </source>
</evidence>
<name>A0A9P6CVS8_9AGAR</name>
<gene>
    <name evidence="5" type="ORF">BDN70DRAFT_467451</name>
</gene>
<protein>
    <submittedName>
        <fullName evidence="5">FAD/NAD-P-binding domain-containing protein</fullName>
    </submittedName>
</protein>
<dbReference type="PANTHER" id="PTHR46720">
    <property type="entry name" value="HYDROXYLASE, PUTATIVE (AFU_ORTHOLOGUE AFUA_3G01460)-RELATED"/>
    <property type="match status" value="1"/>
</dbReference>
<evidence type="ECO:0000313" key="5">
    <source>
        <dbReference type="EMBL" id="KAF9482106.1"/>
    </source>
</evidence>
<evidence type="ECO:0000256" key="2">
    <source>
        <dbReference type="ARBA" id="ARBA00022827"/>
    </source>
</evidence>
<dbReference type="PRINTS" id="PR00420">
    <property type="entry name" value="RNGMNOXGNASE"/>
</dbReference>
<dbReference type="AlphaFoldDB" id="A0A9P6CVS8"/>
<reference evidence="5" key="1">
    <citation type="submission" date="2020-11" db="EMBL/GenBank/DDBJ databases">
        <authorList>
            <consortium name="DOE Joint Genome Institute"/>
            <person name="Ahrendt S."/>
            <person name="Riley R."/>
            <person name="Andreopoulos W."/>
            <person name="Labutti K."/>
            <person name="Pangilinan J."/>
            <person name="Ruiz-Duenas F.J."/>
            <person name="Barrasa J.M."/>
            <person name="Sanchez-Garcia M."/>
            <person name="Camarero S."/>
            <person name="Miyauchi S."/>
            <person name="Serrano A."/>
            <person name="Linde D."/>
            <person name="Babiker R."/>
            <person name="Drula E."/>
            <person name="Ayuso-Fernandez I."/>
            <person name="Pacheco R."/>
            <person name="Padilla G."/>
            <person name="Ferreira P."/>
            <person name="Barriuso J."/>
            <person name="Kellner H."/>
            <person name="Castanera R."/>
            <person name="Alfaro M."/>
            <person name="Ramirez L."/>
            <person name="Pisabarro A.G."/>
            <person name="Kuo A."/>
            <person name="Tritt A."/>
            <person name="Lipzen A."/>
            <person name="He G."/>
            <person name="Yan M."/>
            <person name="Ng V."/>
            <person name="Cullen D."/>
            <person name="Martin F."/>
            <person name="Rosso M.-N."/>
            <person name="Henrissat B."/>
            <person name="Hibbett D."/>
            <person name="Martinez A.T."/>
            <person name="Grigoriev I.V."/>
        </authorList>
    </citation>
    <scope>NUCLEOTIDE SEQUENCE</scope>
    <source>
        <strain evidence="5">CIRM-BRFM 674</strain>
    </source>
</reference>
<accession>A0A9P6CVS8</accession>
<dbReference type="Pfam" id="PF01494">
    <property type="entry name" value="FAD_binding_3"/>
    <property type="match status" value="2"/>
</dbReference>
<evidence type="ECO:0000313" key="6">
    <source>
        <dbReference type="Proteomes" id="UP000807469"/>
    </source>
</evidence>
<dbReference type="EMBL" id="MU155169">
    <property type="protein sequence ID" value="KAF9482106.1"/>
    <property type="molecule type" value="Genomic_DNA"/>
</dbReference>
<keyword evidence="6" id="KW-1185">Reference proteome</keyword>
<dbReference type="GO" id="GO:0044550">
    <property type="term" value="P:secondary metabolite biosynthetic process"/>
    <property type="evidence" value="ECO:0007669"/>
    <property type="project" value="TreeGrafter"/>
</dbReference>
<keyword evidence="3" id="KW-0560">Oxidoreductase</keyword>
<dbReference type="SUPFAM" id="SSF51905">
    <property type="entry name" value="FAD/NAD(P)-binding domain"/>
    <property type="match status" value="1"/>
</dbReference>
<comment type="caution">
    <text evidence="5">The sequence shown here is derived from an EMBL/GenBank/DDBJ whole genome shotgun (WGS) entry which is preliminary data.</text>
</comment>
<evidence type="ECO:0000259" key="4">
    <source>
        <dbReference type="Pfam" id="PF01494"/>
    </source>
</evidence>
<proteinExistence type="predicted"/>
<evidence type="ECO:0000256" key="1">
    <source>
        <dbReference type="ARBA" id="ARBA00022630"/>
    </source>
</evidence>
<dbReference type="Proteomes" id="UP000807469">
    <property type="component" value="Unassembled WGS sequence"/>
</dbReference>
<keyword evidence="2" id="KW-0274">FAD</keyword>
<feature type="domain" description="FAD-binding" evidence="4">
    <location>
        <begin position="335"/>
        <end position="402"/>
    </location>
</feature>
<sequence>MTNTGPGPVAGIKLRIAICGGGIGGLCLAVSLSRYAHLDINVYESAGQFREIGAGVMIWARTWHILEKMGLASEFSKIAHAPPTGAQGVGFDYRRSDQPCEGFRFKLVEMPYGVCFSIHNRHAVLTSDSLCQCIRFHRAEFLDVFVNHLPPGIAHFGKRLTSYSRNSNGLISLIFNDSSSAICDVLIGADGIKSTIRAQMYREAADTAHDQSLMRYIEPVWTGTMAYRGLVRVQDIPRNKDGSPHRTIGVPMMYCGKGRHVVSYSISQGDIVNIVTFVSQPEKHGQHYDGEWVTNCDKQELLDCYANWEPEVGSLLKCIDKPTRWAIHHVNPLPFYHKDGVVLMGDAAHAMSPHQGAGAGQAIEDGFVLGHLLANITSKMQLFRSLDAYEAIRLPTANSVVNGSYESGMMYDLISKYGDDYATLGPAIQRQWKWINEISLETELEFASRLARSPSPNAKL</sequence>
<dbReference type="GO" id="GO:0016491">
    <property type="term" value="F:oxidoreductase activity"/>
    <property type="evidence" value="ECO:0007669"/>
    <property type="project" value="UniProtKB-KW"/>
</dbReference>
<organism evidence="5 6">
    <name type="scientific">Pholiota conissans</name>
    <dbReference type="NCBI Taxonomy" id="109636"/>
    <lineage>
        <taxon>Eukaryota</taxon>
        <taxon>Fungi</taxon>
        <taxon>Dikarya</taxon>
        <taxon>Basidiomycota</taxon>
        <taxon>Agaricomycotina</taxon>
        <taxon>Agaricomycetes</taxon>
        <taxon>Agaricomycetidae</taxon>
        <taxon>Agaricales</taxon>
        <taxon>Agaricineae</taxon>
        <taxon>Strophariaceae</taxon>
        <taxon>Pholiota</taxon>
    </lineage>
</organism>
<dbReference type="Gene3D" id="3.50.50.60">
    <property type="entry name" value="FAD/NAD(P)-binding domain"/>
    <property type="match status" value="1"/>
</dbReference>
<dbReference type="PANTHER" id="PTHR46720:SF3">
    <property type="entry name" value="FAD-BINDING DOMAIN-CONTAINING PROTEIN-RELATED"/>
    <property type="match status" value="1"/>
</dbReference>
<feature type="domain" description="FAD-binding" evidence="4">
    <location>
        <begin position="15"/>
        <end position="201"/>
    </location>
</feature>
<dbReference type="GO" id="GO:0071949">
    <property type="term" value="F:FAD binding"/>
    <property type="evidence" value="ECO:0007669"/>
    <property type="project" value="InterPro"/>
</dbReference>
<dbReference type="InterPro" id="IPR036188">
    <property type="entry name" value="FAD/NAD-bd_sf"/>
</dbReference>
<dbReference type="InterPro" id="IPR002938">
    <property type="entry name" value="FAD-bd"/>
</dbReference>